<dbReference type="AlphaFoldDB" id="A0A3A8B1G0"/>
<sequence>MDLTLQTLIFAFGLGLLGFVEPCTIGAHMLFLDGQTRRPVTDRFKAAMTFLAARLVIMGGIGGLIVVLGQQLIGVQTSFWLVFGGIYLALGLAILLDAEKLLRTRIRMTPDTWRTATNPVLQGVAFGFNIPACAAPILFGLIGASAVAGATMNGFVLMSVFALALSLPLLPLSIAPGLAWPLDRFAAWLRPRRWLLGTILIALGLWSLYFGLYVDPADWSGA</sequence>
<reference evidence="2 3" key="1">
    <citation type="submission" date="2018-09" db="EMBL/GenBank/DDBJ databases">
        <title>Roseovarius spongiae sp. nov., isolated from a marine sponge.</title>
        <authorList>
            <person name="Zhuang L."/>
            <person name="Luo L."/>
        </authorList>
    </citation>
    <scope>NUCLEOTIDE SEQUENCE [LARGE SCALE GENOMIC DNA]</scope>
    <source>
        <strain evidence="2 3">HN-E21</strain>
    </source>
</reference>
<evidence type="ECO:0000256" key="1">
    <source>
        <dbReference type="SAM" id="Phobius"/>
    </source>
</evidence>
<comment type="caution">
    <text evidence="2">The sequence shown here is derived from an EMBL/GenBank/DDBJ whole genome shotgun (WGS) entry which is preliminary data.</text>
</comment>
<dbReference type="InterPro" id="IPR051790">
    <property type="entry name" value="Cytochrome_c-biogenesis_DsbD"/>
</dbReference>
<feature type="transmembrane region" description="Helical" evidence="1">
    <location>
        <begin position="155"/>
        <end position="182"/>
    </location>
</feature>
<feature type="transmembrane region" description="Helical" evidence="1">
    <location>
        <begin position="51"/>
        <end position="73"/>
    </location>
</feature>
<feature type="transmembrane region" description="Helical" evidence="1">
    <location>
        <begin position="79"/>
        <end position="98"/>
    </location>
</feature>
<dbReference type="PANTHER" id="PTHR31272">
    <property type="entry name" value="CYTOCHROME C-TYPE BIOGENESIS PROTEIN HI_1454-RELATED"/>
    <property type="match status" value="1"/>
</dbReference>
<name>A0A3A8B1G0_9RHOB</name>
<proteinExistence type="predicted"/>
<keyword evidence="1" id="KW-0472">Membrane</keyword>
<evidence type="ECO:0000313" key="2">
    <source>
        <dbReference type="EMBL" id="RKF12320.1"/>
    </source>
</evidence>
<keyword evidence="3" id="KW-1185">Reference proteome</keyword>
<feature type="transmembrane region" description="Helical" evidence="1">
    <location>
        <begin position="194"/>
        <end position="214"/>
    </location>
</feature>
<dbReference type="EMBL" id="RAPE01000009">
    <property type="protein sequence ID" value="RKF12320.1"/>
    <property type="molecule type" value="Genomic_DNA"/>
</dbReference>
<dbReference type="Proteomes" id="UP000281128">
    <property type="component" value="Unassembled WGS sequence"/>
</dbReference>
<feature type="transmembrane region" description="Helical" evidence="1">
    <location>
        <begin position="119"/>
        <end position="143"/>
    </location>
</feature>
<protein>
    <submittedName>
        <fullName evidence="2">Uncharacterized protein</fullName>
    </submittedName>
</protein>
<organism evidence="2 3">
    <name type="scientific">Roseovarius spongiae</name>
    <dbReference type="NCBI Taxonomy" id="2320272"/>
    <lineage>
        <taxon>Bacteria</taxon>
        <taxon>Pseudomonadati</taxon>
        <taxon>Pseudomonadota</taxon>
        <taxon>Alphaproteobacteria</taxon>
        <taxon>Rhodobacterales</taxon>
        <taxon>Roseobacteraceae</taxon>
        <taxon>Roseovarius</taxon>
    </lineage>
</organism>
<evidence type="ECO:0000313" key="3">
    <source>
        <dbReference type="Proteomes" id="UP000281128"/>
    </source>
</evidence>
<accession>A0A3A8B1G0</accession>
<gene>
    <name evidence="2" type="ORF">D6850_18455</name>
</gene>
<feature type="transmembrane region" description="Helical" evidence="1">
    <location>
        <begin position="6"/>
        <end position="31"/>
    </location>
</feature>
<dbReference type="OrthoDB" id="6365066at2"/>
<dbReference type="PANTHER" id="PTHR31272:SF9">
    <property type="entry name" value="BLL1027 PROTEIN"/>
    <property type="match status" value="1"/>
</dbReference>
<keyword evidence="1" id="KW-1133">Transmembrane helix</keyword>
<keyword evidence="1" id="KW-0812">Transmembrane</keyword>